<protein>
    <recommendedName>
        <fullName evidence="2">J domain-containing protein</fullName>
    </recommendedName>
</protein>
<dbReference type="PROSITE" id="PS50076">
    <property type="entry name" value="DNAJ_2"/>
    <property type="match status" value="1"/>
</dbReference>
<proteinExistence type="predicted"/>
<dbReference type="Proteomes" id="UP000053259">
    <property type="component" value="Unassembled WGS sequence"/>
</dbReference>
<evidence type="ECO:0000259" key="2">
    <source>
        <dbReference type="PROSITE" id="PS50076"/>
    </source>
</evidence>
<evidence type="ECO:0000313" key="3">
    <source>
        <dbReference type="EMBL" id="KIW01771.1"/>
    </source>
</evidence>
<dbReference type="InterPro" id="IPR036869">
    <property type="entry name" value="J_dom_sf"/>
</dbReference>
<dbReference type="RefSeq" id="XP_016211640.1">
    <property type="nucleotide sequence ID" value="XM_016360654.1"/>
</dbReference>
<sequence>MSGEYLASLAGWYFLPGLVTNWAQTIYYSITIRAGEPHPQPGTPVFNRHRRNVFTLVIVSYLLFTIYQTDWQLRQVGDFYSDLALPRHADEKTLQRLLRRALALAHPDKYGPSQQESAALAFGRVKEAYDTLTDPVRRFAYERFGPDMLAWKNCKTTRDFVMQGAQSSCVTMLSTLVVMLIAQTFGQMQHGKYWRYLTLAALLVFELHTMTRATEPALLRYVLNPLLSALPGFRHPPYLPFQLVKLARQTAFSFFIAVNQLAPWWAPPATAAQEEAVQNQLLSQIRRIVAATTLDSQRLLALEHAPFAGSARSESAMRERLVEWLVQNEVRNDPAVSAAMKRAIERRNAEVDAHGSG</sequence>
<accession>A0A0D1XHQ3</accession>
<dbReference type="HOGENOM" id="CLU_043818_0_0_1"/>
<evidence type="ECO:0000313" key="4">
    <source>
        <dbReference type="Proteomes" id="UP000053259"/>
    </source>
</evidence>
<dbReference type="Gene3D" id="1.10.287.110">
    <property type="entry name" value="DnaJ domain"/>
    <property type="match status" value="1"/>
</dbReference>
<feature type="transmembrane region" description="Helical" evidence="1">
    <location>
        <begin position="51"/>
        <end position="69"/>
    </location>
</feature>
<gene>
    <name evidence="3" type="ORF">PV09_06943</name>
</gene>
<dbReference type="GeneID" id="27314916"/>
<name>A0A0D1XHQ3_9PEZI</name>
<dbReference type="Pfam" id="PF00226">
    <property type="entry name" value="DnaJ"/>
    <property type="match status" value="1"/>
</dbReference>
<dbReference type="EMBL" id="KN847553">
    <property type="protein sequence ID" value="KIW01771.1"/>
    <property type="molecule type" value="Genomic_DNA"/>
</dbReference>
<dbReference type="STRING" id="253628.A0A0D1XHQ3"/>
<keyword evidence="1" id="KW-1133">Transmembrane helix</keyword>
<feature type="transmembrane region" description="Helical" evidence="1">
    <location>
        <begin position="12"/>
        <end position="30"/>
    </location>
</feature>
<dbReference type="CDD" id="cd06257">
    <property type="entry name" value="DnaJ"/>
    <property type="match status" value="1"/>
</dbReference>
<dbReference type="SMART" id="SM00271">
    <property type="entry name" value="DnaJ"/>
    <property type="match status" value="1"/>
</dbReference>
<organism evidence="3 4">
    <name type="scientific">Verruconis gallopava</name>
    <dbReference type="NCBI Taxonomy" id="253628"/>
    <lineage>
        <taxon>Eukaryota</taxon>
        <taxon>Fungi</taxon>
        <taxon>Dikarya</taxon>
        <taxon>Ascomycota</taxon>
        <taxon>Pezizomycotina</taxon>
        <taxon>Dothideomycetes</taxon>
        <taxon>Pleosporomycetidae</taxon>
        <taxon>Venturiales</taxon>
        <taxon>Sympoventuriaceae</taxon>
        <taxon>Verruconis</taxon>
    </lineage>
</organism>
<dbReference type="InParanoid" id="A0A0D1XHQ3"/>
<feature type="domain" description="J" evidence="2">
    <location>
        <begin position="78"/>
        <end position="145"/>
    </location>
</feature>
<dbReference type="InterPro" id="IPR001623">
    <property type="entry name" value="DnaJ_domain"/>
</dbReference>
<reference evidence="3 4" key="1">
    <citation type="submission" date="2015-01" db="EMBL/GenBank/DDBJ databases">
        <title>The Genome Sequence of Ochroconis gallopava CBS43764.</title>
        <authorList>
            <consortium name="The Broad Institute Genomics Platform"/>
            <person name="Cuomo C."/>
            <person name="de Hoog S."/>
            <person name="Gorbushina A."/>
            <person name="Stielow B."/>
            <person name="Teixiera M."/>
            <person name="Abouelleil A."/>
            <person name="Chapman S.B."/>
            <person name="Priest M."/>
            <person name="Young S.K."/>
            <person name="Wortman J."/>
            <person name="Nusbaum C."/>
            <person name="Birren B."/>
        </authorList>
    </citation>
    <scope>NUCLEOTIDE SEQUENCE [LARGE SCALE GENOMIC DNA]</scope>
    <source>
        <strain evidence="3 4">CBS 43764</strain>
    </source>
</reference>
<dbReference type="SUPFAM" id="SSF46565">
    <property type="entry name" value="Chaperone J-domain"/>
    <property type="match status" value="1"/>
</dbReference>
<dbReference type="VEuPathDB" id="FungiDB:PV09_06943"/>
<dbReference type="OrthoDB" id="436519at2759"/>
<keyword evidence="1" id="KW-0472">Membrane</keyword>
<evidence type="ECO:0000256" key="1">
    <source>
        <dbReference type="SAM" id="Phobius"/>
    </source>
</evidence>
<keyword evidence="4" id="KW-1185">Reference proteome</keyword>
<dbReference type="AlphaFoldDB" id="A0A0D1XHQ3"/>
<keyword evidence="1" id="KW-0812">Transmembrane</keyword>